<feature type="region of interest" description="Disordered" evidence="6">
    <location>
        <begin position="578"/>
        <end position="603"/>
    </location>
</feature>
<evidence type="ECO:0000259" key="7">
    <source>
        <dbReference type="SMART" id="SM00382"/>
    </source>
</evidence>
<feature type="domain" description="AAA+ ATPase" evidence="7">
    <location>
        <begin position="809"/>
        <end position="954"/>
    </location>
</feature>
<reference evidence="8" key="1">
    <citation type="submission" date="2021-01" db="EMBL/GenBank/DDBJ databases">
        <authorList>
            <person name="Corre E."/>
            <person name="Pelletier E."/>
            <person name="Niang G."/>
            <person name="Scheremetjew M."/>
            <person name="Finn R."/>
            <person name="Kale V."/>
            <person name="Holt S."/>
            <person name="Cochrane G."/>
            <person name="Meng A."/>
            <person name="Brown T."/>
            <person name="Cohen L."/>
        </authorList>
    </citation>
    <scope>NUCLEOTIDE SEQUENCE</scope>
    <source>
        <strain evidence="8">B650</strain>
    </source>
</reference>
<dbReference type="Gene3D" id="3.40.50.300">
    <property type="entry name" value="P-loop containing nucleotide triphosphate hydrolases"/>
    <property type="match status" value="1"/>
</dbReference>
<comment type="subcellular location">
    <subcellularLocation>
        <location evidence="1">Mitochondrion outer membrane</location>
        <topology evidence="1">Single-pass membrane protein</topology>
    </subcellularLocation>
</comment>
<feature type="compositionally biased region" description="Low complexity" evidence="6">
    <location>
        <begin position="578"/>
        <end position="593"/>
    </location>
</feature>
<keyword evidence="3" id="KW-0472">Membrane</keyword>
<evidence type="ECO:0000256" key="1">
    <source>
        <dbReference type="ARBA" id="ARBA00004572"/>
    </source>
</evidence>
<dbReference type="SUPFAM" id="SSF52540">
    <property type="entry name" value="P-loop containing nucleoside triphosphate hydrolases"/>
    <property type="match status" value="1"/>
</dbReference>
<dbReference type="InterPro" id="IPR003593">
    <property type="entry name" value="AAA+_ATPase"/>
</dbReference>
<feature type="region of interest" description="Disordered" evidence="6">
    <location>
        <begin position="1"/>
        <end position="21"/>
    </location>
</feature>
<dbReference type="InterPro" id="IPR027417">
    <property type="entry name" value="P-loop_NTPase"/>
</dbReference>
<name>A0A7S2KE32_9STRA</name>
<keyword evidence="4" id="KW-0067">ATP-binding</keyword>
<dbReference type="InterPro" id="IPR051701">
    <property type="entry name" value="Mito_OM_Translocase_MSP1"/>
</dbReference>
<dbReference type="Pfam" id="PF17862">
    <property type="entry name" value="AAA_lid_3"/>
    <property type="match status" value="1"/>
</dbReference>
<feature type="region of interest" description="Disordered" evidence="6">
    <location>
        <begin position="534"/>
        <end position="560"/>
    </location>
</feature>
<feature type="compositionally biased region" description="Acidic residues" evidence="6">
    <location>
        <begin position="1"/>
        <end position="15"/>
    </location>
</feature>
<dbReference type="Pfam" id="PF00004">
    <property type="entry name" value="AAA"/>
    <property type="match status" value="1"/>
</dbReference>
<dbReference type="PANTHER" id="PTHR45644:SF56">
    <property type="entry name" value="AAA ATPASE, PUTATIVE (AFU_ORTHOLOGUE AFUA_2G12920)-RELATED"/>
    <property type="match status" value="1"/>
</dbReference>
<evidence type="ECO:0000256" key="3">
    <source>
        <dbReference type="ARBA" id="ARBA00022787"/>
    </source>
</evidence>
<dbReference type="GO" id="GO:0016887">
    <property type="term" value="F:ATP hydrolysis activity"/>
    <property type="evidence" value="ECO:0007669"/>
    <property type="project" value="InterPro"/>
</dbReference>
<dbReference type="AlphaFoldDB" id="A0A7S2KE32"/>
<keyword evidence="2" id="KW-0547">Nucleotide-binding</keyword>
<accession>A0A7S2KE32</accession>
<protein>
    <recommendedName>
        <fullName evidence="7">AAA+ ATPase domain-containing protein</fullName>
    </recommendedName>
</protein>
<dbReference type="EMBL" id="HBGY01013132">
    <property type="protein sequence ID" value="CAD9574205.1"/>
    <property type="molecule type" value="Transcribed_RNA"/>
</dbReference>
<dbReference type="GO" id="GO:0005741">
    <property type="term" value="C:mitochondrial outer membrane"/>
    <property type="evidence" value="ECO:0007669"/>
    <property type="project" value="UniProtKB-SubCell"/>
</dbReference>
<keyword evidence="3" id="KW-0496">Mitochondrion</keyword>
<evidence type="ECO:0000313" key="8">
    <source>
        <dbReference type="EMBL" id="CAD9574205.1"/>
    </source>
</evidence>
<evidence type="ECO:0000256" key="4">
    <source>
        <dbReference type="ARBA" id="ARBA00022840"/>
    </source>
</evidence>
<dbReference type="PANTHER" id="PTHR45644">
    <property type="entry name" value="AAA ATPASE, PUTATIVE (AFU_ORTHOLOGUE AFUA_2G12920)-RELATED-RELATED"/>
    <property type="match status" value="1"/>
</dbReference>
<sequence>MDSDSDEPTDSEEDSYISSSNKLVGVDKESIGGSEAVSEVILDIGNGNAANSDTEGLTQYEVGNQAALIREALSEYIYLPPSLATRTLWANKQTATRFDVESKKKLDRRGLYRALLLEMSSDSASGTGGTKATNDNEEEDTLLLHGPVNGRRYLNKETMYKLKSALSLASQPQWRRHTDSMKSSGRGVTFFDAPNVDADASDLATQSMQEVVALALAHSYDCGFVIIDDKILSNIRNTLDEDVRNADILRELFGLNKETMVLPNRNPLSKIEEEADYLDADKLGESMVVFLRTESCANLFKSKTCCDILQQECLNEDSTNLVVLGREPPFLTNVDDKVAPVPSRKLTPQPQITNIAHPQAEVGKNDPEGSRRFNIFLVRLPSKETEDGEPTTAKIMGILAPAEVGNLFPQIMSNLTPENLNSMPKLALNNNATLTSATAEVDLTNRESQETSLSQGMQSVMDQLIGQVLNGAAAMSGDNNGKGVGGYVKDVLSNQVLRRGIADNLSRAAPALLDPRCCGVMLSVYIPPLSQVQGQGQLSETPPNTPTISTQEQPNSQSKQNWLNKILSSHREEILMNNNNPISNASNANIKSNGQGQHTNSSMSKNLRHLQILQAQCSYIPLVSPTDPVRLKSWSNWIQREHSSLYRRRNKRALSSSLRAHKLKLSSMDEGLSQLLSTRDFTGNMDSIVQCAVEFEANESLCSHADVVNETSTILLIKPNSIINAIKQLYPQTASSSSPNHHQSKEDLMNMAADKHERALVNNIIFPEQIGISYEQIGGLDSVKDLLRQSITYPLRYPHLYSEGIAKESVKGVLLFGPPGTGKTMLAKAVATEGGATFLSVDPSSVENKWLGESEKNAKAVFTLARRLAPCVIFLDEVDSLLSSREHSDDSAHGTLTSVKTTMMSEWDGLNTNTAGTADENHRVVVIGSTNRPFDLDEAVLRRFPRRILVDLPDLQTRKEILEVTLNENRLDPQVNLTAIAERLEGYTGSDIKEVCREAVVQISHEQARLLDQGAVISNDANNLLRPVNMSDFEQALSKLKRSVSERGRELARVWEWNDQYGEIKKKDKKNPQLMNMFL</sequence>
<proteinExistence type="predicted"/>
<dbReference type="InterPro" id="IPR003959">
    <property type="entry name" value="ATPase_AAA_core"/>
</dbReference>
<organism evidence="8">
    <name type="scientific">Leptocylindrus danicus</name>
    <dbReference type="NCBI Taxonomy" id="163516"/>
    <lineage>
        <taxon>Eukaryota</taxon>
        <taxon>Sar</taxon>
        <taxon>Stramenopiles</taxon>
        <taxon>Ochrophyta</taxon>
        <taxon>Bacillariophyta</taxon>
        <taxon>Coscinodiscophyceae</taxon>
        <taxon>Chaetocerotophycidae</taxon>
        <taxon>Leptocylindrales</taxon>
        <taxon>Leptocylindraceae</taxon>
        <taxon>Leptocylindrus</taxon>
    </lineage>
</organism>
<dbReference type="FunFam" id="3.40.50.300:FF:001025">
    <property type="entry name" value="ATPase family, AAA domain-containing 2B"/>
    <property type="match status" value="1"/>
</dbReference>
<dbReference type="Gene3D" id="1.10.8.60">
    <property type="match status" value="1"/>
</dbReference>
<feature type="compositionally biased region" description="Polar residues" evidence="6">
    <location>
        <begin position="594"/>
        <end position="603"/>
    </location>
</feature>
<evidence type="ECO:0000256" key="6">
    <source>
        <dbReference type="SAM" id="MobiDB-lite"/>
    </source>
</evidence>
<evidence type="ECO:0000256" key="5">
    <source>
        <dbReference type="ARBA" id="ARBA00023054"/>
    </source>
</evidence>
<dbReference type="InterPro" id="IPR041569">
    <property type="entry name" value="AAA_lid_3"/>
</dbReference>
<dbReference type="SMART" id="SM00382">
    <property type="entry name" value="AAA"/>
    <property type="match status" value="1"/>
</dbReference>
<evidence type="ECO:0000256" key="2">
    <source>
        <dbReference type="ARBA" id="ARBA00022741"/>
    </source>
</evidence>
<gene>
    <name evidence="8" type="ORF">LDAN0321_LOCUS8423</name>
</gene>
<keyword evidence="3" id="KW-1000">Mitochondrion outer membrane</keyword>
<keyword evidence="5" id="KW-0175">Coiled coil</keyword>
<dbReference type="GO" id="GO:0005524">
    <property type="term" value="F:ATP binding"/>
    <property type="evidence" value="ECO:0007669"/>
    <property type="project" value="UniProtKB-KW"/>
</dbReference>